<dbReference type="InParanoid" id="E3J875"/>
<dbReference type="RefSeq" id="WP_013426386.1">
    <property type="nucleotide sequence ID" value="NC_014666.1"/>
</dbReference>
<name>E3J875_PSEI1</name>
<dbReference type="GO" id="GO:0008300">
    <property type="term" value="P:isoprenoid catabolic process"/>
    <property type="evidence" value="ECO:0007669"/>
    <property type="project" value="TreeGrafter"/>
</dbReference>
<dbReference type="Gene3D" id="3.90.226.10">
    <property type="entry name" value="2-enoyl-CoA Hydratase, Chain A, domain 1"/>
    <property type="match status" value="1"/>
</dbReference>
<dbReference type="PANTHER" id="PTHR42964">
    <property type="entry name" value="ENOYL-COA HYDRATASE"/>
    <property type="match status" value="1"/>
</dbReference>
<dbReference type="OrthoDB" id="153350at2"/>
<dbReference type="InterPro" id="IPR051683">
    <property type="entry name" value="Enoyl-CoA_Hydratase/Isomerase"/>
</dbReference>
<dbReference type="Pfam" id="PF00378">
    <property type="entry name" value="ECH_1"/>
    <property type="match status" value="1"/>
</dbReference>
<proteinExistence type="inferred from homology"/>
<keyword evidence="3" id="KW-0413">Isomerase</keyword>
<dbReference type="InterPro" id="IPR029045">
    <property type="entry name" value="ClpP/crotonase-like_dom_sf"/>
</dbReference>
<dbReference type="AlphaFoldDB" id="E3J875"/>
<protein>
    <submittedName>
        <fullName evidence="3">Enoyl-CoA hydratase/isomerase</fullName>
    </submittedName>
</protein>
<reference evidence="3 4" key="1">
    <citation type="submission" date="2010-10" db="EMBL/GenBank/DDBJ databases">
        <title>Complete sequence of Frankia sp. EuI1c.</title>
        <authorList>
            <consortium name="US DOE Joint Genome Institute"/>
            <person name="Lucas S."/>
            <person name="Copeland A."/>
            <person name="Lapidus A."/>
            <person name="Cheng J.-F."/>
            <person name="Bruce D."/>
            <person name="Goodwin L."/>
            <person name="Pitluck S."/>
            <person name="Chertkov O."/>
            <person name="Detter J.C."/>
            <person name="Han C."/>
            <person name="Tapia R."/>
            <person name="Land M."/>
            <person name="Hauser L."/>
            <person name="Jeffries C."/>
            <person name="Kyrpides N."/>
            <person name="Ivanova N."/>
            <person name="Mikhailova N."/>
            <person name="Beauchemin N."/>
            <person name="Sen A."/>
            <person name="Sur S.A."/>
            <person name="Gtari M."/>
            <person name="Wall L."/>
            <person name="Tisa L."/>
            <person name="Woyke T."/>
        </authorList>
    </citation>
    <scope>NUCLEOTIDE SEQUENCE [LARGE SCALE GENOMIC DNA]</scope>
    <source>
        <strain evidence="4">DSM 45817 / CECT 9037 / EuI1c</strain>
    </source>
</reference>
<dbReference type="HOGENOM" id="CLU_009834_7_3_11"/>
<evidence type="ECO:0000256" key="2">
    <source>
        <dbReference type="SAM" id="MobiDB-lite"/>
    </source>
</evidence>
<dbReference type="STRING" id="298654.FraEuI1c_5280"/>
<comment type="similarity">
    <text evidence="1">Belongs to the enoyl-CoA hydratase/isomerase family.</text>
</comment>
<dbReference type="PANTHER" id="PTHR42964:SF1">
    <property type="entry name" value="POLYKETIDE BIOSYNTHESIS ENOYL-COA HYDRATASE PKSH-RELATED"/>
    <property type="match status" value="1"/>
</dbReference>
<dbReference type="KEGG" id="fri:FraEuI1c_5280"/>
<dbReference type="Proteomes" id="UP000002484">
    <property type="component" value="Chromosome"/>
</dbReference>
<evidence type="ECO:0000313" key="3">
    <source>
        <dbReference type="EMBL" id="ADP83268.1"/>
    </source>
</evidence>
<dbReference type="CDD" id="cd06558">
    <property type="entry name" value="crotonase-like"/>
    <property type="match status" value="1"/>
</dbReference>
<dbReference type="Gene3D" id="1.10.12.10">
    <property type="entry name" value="Lyase 2-enoyl-coa Hydratase, Chain A, domain 2"/>
    <property type="match status" value="1"/>
</dbReference>
<dbReference type="SUPFAM" id="SSF52096">
    <property type="entry name" value="ClpP/crotonase"/>
    <property type="match status" value="1"/>
</dbReference>
<dbReference type="EMBL" id="CP002299">
    <property type="protein sequence ID" value="ADP83268.1"/>
    <property type="molecule type" value="Genomic_DNA"/>
</dbReference>
<dbReference type="InterPro" id="IPR001753">
    <property type="entry name" value="Enoyl-CoA_hydra/iso"/>
</dbReference>
<accession>E3J875</accession>
<gene>
    <name evidence="3" type="ordered locus">FraEuI1c_5280</name>
</gene>
<evidence type="ECO:0000256" key="1">
    <source>
        <dbReference type="ARBA" id="ARBA00005254"/>
    </source>
</evidence>
<organism evidence="3 4">
    <name type="scientific">Pseudofrankia inefficax (strain DSM 45817 / CECT 9037 / DDB 130130 / EuI1c)</name>
    <name type="common">Frankia inefficax</name>
    <dbReference type="NCBI Taxonomy" id="298654"/>
    <lineage>
        <taxon>Bacteria</taxon>
        <taxon>Bacillati</taxon>
        <taxon>Actinomycetota</taxon>
        <taxon>Actinomycetes</taxon>
        <taxon>Frankiales</taxon>
        <taxon>Frankiaceae</taxon>
        <taxon>Pseudofrankia</taxon>
    </lineage>
</organism>
<keyword evidence="4" id="KW-1185">Reference proteome</keyword>
<dbReference type="eggNOG" id="COG1024">
    <property type="taxonomic scope" value="Bacteria"/>
</dbReference>
<dbReference type="InterPro" id="IPR014748">
    <property type="entry name" value="Enoyl-CoA_hydra_C"/>
</dbReference>
<evidence type="ECO:0000313" key="4">
    <source>
        <dbReference type="Proteomes" id="UP000002484"/>
    </source>
</evidence>
<sequence>MSVTDSRPAAPRPGAPGTPASAADFDHVYPGYETLLVARRGHLGWLIFNRPKQLNAMNNRMRDELAKAWLELDDDPEVRVIVHTGEGRAFQTGVDVAEIATDGLGMERYRAEAEVFDLHFTAWHQRVEKPVIAAVNGLCGGGGFHFVADADIVIAASDAKFFDPHVSVGQVVSFELMALLRKMPFEPVMRMALVGAHERMPASRAYELGMVSEVVEDPARLRERATEIAELVARNSPVAMRATKRALWGALEDGLTAACKAGAAHLVSVWGHSDQLEGPAAFVEKRPARWAELESDPKPATAIAAARRADETVVAPESGTGQA</sequence>
<dbReference type="GO" id="GO:0016853">
    <property type="term" value="F:isomerase activity"/>
    <property type="evidence" value="ECO:0007669"/>
    <property type="project" value="UniProtKB-KW"/>
</dbReference>
<feature type="region of interest" description="Disordered" evidence="2">
    <location>
        <begin position="1"/>
        <end position="23"/>
    </location>
</feature>